<dbReference type="PANTHER" id="PTHR33116:SF78">
    <property type="entry name" value="OS12G0587133 PROTEIN"/>
    <property type="match status" value="1"/>
</dbReference>
<proteinExistence type="predicted"/>
<reference evidence="1 2" key="1">
    <citation type="journal article" date="2018" name="PLoS Genet.">
        <title>Population sequencing reveals clonal diversity and ancestral inbreeding in the grapevine cultivar Chardonnay.</title>
        <authorList>
            <person name="Roach M.J."/>
            <person name="Johnson D.L."/>
            <person name="Bohlmann J."/>
            <person name="van Vuuren H.J."/>
            <person name="Jones S.J."/>
            <person name="Pretorius I.S."/>
            <person name="Schmidt S.A."/>
            <person name="Borneman A.R."/>
        </authorList>
    </citation>
    <scope>NUCLEOTIDE SEQUENCE [LARGE SCALE GENOMIC DNA]</scope>
    <source>
        <strain evidence="2">cv. Chardonnay</strain>
        <tissue evidence="1">Leaf</tissue>
    </source>
</reference>
<dbReference type="AlphaFoldDB" id="A0A438FL20"/>
<comment type="caution">
    <text evidence="1">The sequence shown here is derived from an EMBL/GenBank/DDBJ whole genome shotgun (WGS) entry which is preliminary data.</text>
</comment>
<gene>
    <name evidence="1" type="ORF">CK203_088213</name>
</gene>
<evidence type="ECO:0000313" key="2">
    <source>
        <dbReference type="Proteomes" id="UP000288805"/>
    </source>
</evidence>
<dbReference type="Proteomes" id="UP000288805">
    <property type="component" value="Unassembled WGS sequence"/>
</dbReference>
<dbReference type="EMBL" id="QGNW01000868">
    <property type="protein sequence ID" value="RVW60190.1"/>
    <property type="molecule type" value="Genomic_DNA"/>
</dbReference>
<evidence type="ECO:0000313" key="1">
    <source>
        <dbReference type="EMBL" id="RVW60190.1"/>
    </source>
</evidence>
<protein>
    <recommendedName>
        <fullName evidence="3">Reverse transcriptase domain-containing protein</fullName>
    </recommendedName>
</protein>
<evidence type="ECO:0008006" key="3">
    <source>
        <dbReference type="Google" id="ProtNLM"/>
    </source>
</evidence>
<dbReference type="PANTHER" id="PTHR33116">
    <property type="entry name" value="REVERSE TRANSCRIPTASE ZINC-BINDING DOMAIN-CONTAINING PROTEIN-RELATED-RELATED"/>
    <property type="match status" value="1"/>
</dbReference>
<sequence length="513" mass="58898">MSKLTIMKETLKPLANDALLEKLLDSKLDFTNQGGDYRGIMDYEKVRGGSTEWEGSALKIVAKALKGPISMILQDGLKVVFLENVSLGEICFSTRNSPSSKSLVDFWNESIRRHSDFLGQQCFGSLGVGVWRIHHFCLRNAEDGFVWVFTGRDLKSIRFLGERNEINLIAEMRRFSKVIEKLRLKDLPLFRGLYNLLAKVLENRLKLVVGKVVSENQHTFIQGRQILDVMLIGSEAVDSRLKNNNLGLLLKLDIEKAYDMSIGIAFFLLCLIWGLGRGGLVGSVNRDKSKVIPVGSIESLKEGVSVMGCKVGKLPTSYLGLPLGASFKSSRVWDVVEERFRKRLFLWKRQYLSKWRRLYLDQKDLIKSSNLFHVSLRHSVEGRRVVLRGVKGGYSVGMWKAIRKEWEGIHSTSCFIVGNGRKMSRCQLKRKARSWVARILTFQDILMIRRWKRWRLAPETLTFGREKRYGGYFELEIKRNLLGWHGAFVGKRREEGMEAYPFMLNLDFMKGKK</sequence>
<accession>A0A438FL20</accession>
<name>A0A438FL20_VITVI</name>
<organism evidence="1 2">
    <name type="scientific">Vitis vinifera</name>
    <name type="common">Grape</name>
    <dbReference type="NCBI Taxonomy" id="29760"/>
    <lineage>
        <taxon>Eukaryota</taxon>
        <taxon>Viridiplantae</taxon>
        <taxon>Streptophyta</taxon>
        <taxon>Embryophyta</taxon>
        <taxon>Tracheophyta</taxon>
        <taxon>Spermatophyta</taxon>
        <taxon>Magnoliopsida</taxon>
        <taxon>eudicotyledons</taxon>
        <taxon>Gunneridae</taxon>
        <taxon>Pentapetalae</taxon>
        <taxon>rosids</taxon>
        <taxon>Vitales</taxon>
        <taxon>Vitaceae</taxon>
        <taxon>Viteae</taxon>
        <taxon>Vitis</taxon>
    </lineage>
</organism>